<dbReference type="EMBL" id="FQWY01000002">
    <property type="protein sequence ID" value="SHG38235.1"/>
    <property type="molecule type" value="Genomic_DNA"/>
</dbReference>
<proteinExistence type="predicted"/>
<evidence type="ECO:0000313" key="2">
    <source>
        <dbReference type="Proteomes" id="UP000242329"/>
    </source>
</evidence>
<accession>A0A1M5JCY3</accession>
<sequence>MKRLFLVLFLILGFFLLFKGISYAISPAQQATIATQEEWNKDWKYLCLEKWQDFGFNSPEEVKKAQIGKPFPIKMVDIKEFVVAKEIIPQTREAYRYVFPIQVEGKVVNEIHTGLSSGKWETIMIGGNISKVLYEIAAANDIQPDEVNIVFLGTSKYLVFNSNQEEVAVKITENDKSYKNQVDVFKQEAKELQEFISNKGENMQEYIGLMLIEGERSIQQENWLKRLARFIQYKLQI</sequence>
<reference evidence="2" key="1">
    <citation type="submission" date="2016-11" db="EMBL/GenBank/DDBJ databases">
        <authorList>
            <person name="Varghese N."/>
            <person name="Submissions S."/>
        </authorList>
    </citation>
    <scope>NUCLEOTIDE SEQUENCE [LARGE SCALE GENOMIC DNA]</scope>
    <source>
        <strain evidence="2">DSM 11003</strain>
    </source>
</reference>
<name>A0A1M5JCY3_9FIRM</name>
<organism evidence="1 2">
    <name type="scientific">Thermosyntropha lipolytica DSM 11003</name>
    <dbReference type="NCBI Taxonomy" id="1123382"/>
    <lineage>
        <taxon>Bacteria</taxon>
        <taxon>Bacillati</taxon>
        <taxon>Bacillota</taxon>
        <taxon>Clostridia</taxon>
        <taxon>Eubacteriales</taxon>
        <taxon>Syntrophomonadaceae</taxon>
        <taxon>Thermosyntropha</taxon>
    </lineage>
</organism>
<dbReference type="OrthoDB" id="1724070at2"/>
<gene>
    <name evidence="1" type="ORF">SAMN02745221_00061</name>
</gene>
<protein>
    <submittedName>
        <fullName evidence="1">Uncharacterized protein</fullName>
    </submittedName>
</protein>
<dbReference type="RefSeq" id="WP_073088803.1">
    <property type="nucleotide sequence ID" value="NZ_FQWY01000002.1"/>
</dbReference>
<dbReference type="Proteomes" id="UP000242329">
    <property type="component" value="Unassembled WGS sequence"/>
</dbReference>
<dbReference type="AlphaFoldDB" id="A0A1M5JCY3"/>
<keyword evidence="2" id="KW-1185">Reference proteome</keyword>
<evidence type="ECO:0000313" key="1">
    <source>
        <dbReference type="EMBL" id="SHG38235.1"/>
    </source>
</evidence>